<evidence type="ECO:0008006" key="4">
    <source>
        <dbReference type="Google" id="ProtNLM"/>
    </source>
</evidence>
<keyword evidence="3" id="KW-1185">Reference proteome</keyword>
<protein>
    <recommendedName>
        <fullName evidence="4">Surface layer protein A domain-containing protein</fullName>
    </recommendedName>
</protein>
<organism evidence="2 3">
    <name type="scientific">Levilactobacillus suantsaiihabitans</name>
    <dbReference type="NCBI Taxonomy" id="2487722"/>
    <lineage>
        <taxon>Bacteria</taxon>
        <taxon>Bacillati</taxon>
        <taxon>Bacillota</taxon>
        <taxon>Bacilli</taxon>
        <taxon>Lactobacillales</taxon>
        <taxon>Lactobacillaceae</taxon>
        <taxon>Levilactobacillus</taxon>
    </lineage>
</organism>
<evidence type="ECO:0000313" key="2">
    <source>
        <dbReference type="EMBL" id="TGD19824.1"/>
    </source>
</evidence>
<comment type="caution">
    <text evidence="2">The sequence shown here is derived from an EMBL/GenBank/DDBJ whole genome shotgun (WGS) entry which is preliminary data.</text>
</comment>
<dbReference type="Proteomes" id="UP000297348">
    <property type="component" value="Unassembled WGS sequence"/>
</dbReference>
<evidence type="ECO:0000256" key="1">
    <source>
        <dbReference type="SAM" id="SignalP"/>
    </source>
</evidence>
<dbReference type="RefSeq" id="WP_135367325.1">
    <property type="nucleotide sequence ID" value="NZ_RKLX01000003.1"/>
</dbReference>
<accession>A0A4Z0JDB1</accession>
<dbReference type="OrthoDB" id="2326259at2"/>
<sequence length="158" mass="17986">MNKMFKLGVTALVAVSFGGVTTTTADAATWHKGLPKIIRHKMYRTKFNHKYGYLDYDWYKGTKSVLTTHRPQSGAALTISNTKYKKVGKTYVVKGVDKLATARNKYSGHPSKAYGYYRIRKVSQKKIKIAEGKKAQGSKYVTVQRFYHYPKVNGHAWK</sequence>
<reference evidence="2 3" key="1">
    <citation type="submission" date="2018-10" db="EMBL/GenBank/DDBJ databases">
        <title>Lactobacillus sp. R7 and Lactobacillus sp. R19 isolated from fermented mustard green product of Taiwan.</title>
        <authorList>
            <person name="Lin S.-T."/>
        </authorList>
    </citation>
    <scope>NUCLEOTIDE SEQUENCE [LARGE SCALE GENOMIC DNA]</scope>
    <source>
        <strain evidence="2 3">BCRC 81129</strain>
    </source>
</reference>
<dbReference type="AlphaFoldDB" id="A0A4Z0JDB1"/>
<name>A0A4Z0JDB1_9LACO</name>
<dbReference type="EMBL" id="RKLX01000003">
    <property type="protein sequence ID" value="TGD19824.1"/>
    <property type="molecule type" value="Genomic_DNA"/>
</dbReference>
<feature type="chain" id="PRO_5021210740" description="Surface layer protein A domain-containing protein" evidence="1">
    <location>
        <begin position="28"/>
        <end position="158"/>
    </location>
</feature>
<feature type="signal peptide" evidence="1">
    <location>
        <begin position="1"/>
        <end position="27"/>
    </location>
</feature>
<gene>
    <name evidence="2" type="ORF">EGT51_03025</name>
</gene>
<proteinExistence type="predicted"/>
<keyword evidence="1" id="KW-0732">Signal</keyword>
<evidence type="ECO:0000313" key="3">
    <source>
        <dbReference type="Proteomes" id="UP000297348"/>
    </source>
</evidence>